<proteinExistence type="predicted"/>
<feature type="transmembrane region" description="Helical" evidence="1">
    <location>
        <begin position="70"/>
        <end position="91"/>
    </location>
</feature>
<accession>A0A0G0FQX4</accession>
<organism evidence="2 3">
    <name type="scientific">Candidatus Wolfebacteria bacterium GW2011_GWC1_37_10</name>
    <dbReference type="NCBI Taxonomy" id="1619010"/>
    <lineage>
        <taxon>Bacteria</taxon>
        <taxon>Candidatus Wolfeibacteriota</taxon>
    </lineage>
</organism>
<dbReference type="AlphaFoldDB" id="A0A0G0FQX4"/>
<protein>
    <submittedName>
        <fullName evidence="2">Uncharacterized protein</fullName>
    </submittedName>
</protein>
<feature type="transmembrane region" description="Helical" evidence="1">
    <location>
        <begin position="12"/>
        <end position="34"/>
    </location>
</feature>
<keyword evidence="1" id="KW-0812">Transmembrane</keyword>
<dbReference type="EMBL" id="LBSR01000019">
    <property type="protein sequence ID" value="KKQ21468.1"/>
    <property type="molecule type" value="Genomic_DNA"/>
</dbReference>
<sequence length="104" mass="11297">MEEDKKIPLPATILIMLYIGLLDLVGILLVFVGLDDFLILDILTFPVTQFYFRIKGVAANADLAASILELIPYVGALPIKSIGVALTIYLANRQKIVPPVGETA</sequence>
<evidence type="ECO:0000313" key="3">
    <source>
        <dbReference type="Proteomes" id="UP000034044"/>
    </source>
</evidence>
<gene>
    <name evidence="2" type="ORF">US36_C0019G0004</name>
</gene>
<evidence type="ECO:0000256" key="1">
    <source>
        <dbReference type="SAM" id="Phobius"/>
    </source>
</evidence>
<comment type="caution">
    <text evidence="2">The sequence shown here is derived from an EMBL/GenBank/DDBJ whole genome shotgun (WGS) entry which is preliminary data.</text>
</comment>
<reference evidence="2 3" key="1">
    <citation type="journal article" date="2015" name="Nature">
        <title>rRNA introns, odd ribosomes, and small enigmatic genomes across a large radiation of phyla.</title>
        <authorList>
            <person name="Brown C.T."/>
            <person name="Hug L.A."/>
            <person name="Thomas B.C."/>
            <person name="Sharon I."/>
            <person name="Castelle C.J."/>
            <person name="Singh A."/>
            <person name="Wilkins M.J."/>
            <person name="Williams K.H."/>
            <person name="Banfield J.F."/>
        </authorList>
    </citation>
    <scope>NUCLEOTIDE SEQUENCE [LARGE SCALE GENOMIC DNA]</scope>
</reference>
<keyword evidence="1" id="KW-1133">Transmembrane helix</keyword>
<dbReference type="Proteomes" id="UP000034044">
    <property type="component" value="Unassembled WGS sequence"/>
</dbReference>
<evidence type="ECO:0000313" key="2">
    <source>
        <dbReference type="EMBL" id="KKQ21468.1"/>
    </source>
</evidence>
<name>A0A0G0FQX4_9BACT</name>
<keyword evidence="1" id="KW-0472">Membrane</keyword>